<name>A0A6G1HIN4_9PEZI</name>
<dbReference type="Proteomes" id="UP000799640">
    <property type="component" value="Unassembled WGS sequence"/>
</dbReference>
<gene>
    <name evidence="1" type="ORF">EJ06DRAFT_517375</name>
</gene>
<keyword evidence="1" id="KW-0378">Hydrolase</keyword>
<dbReference type="SUPFAM" id="SSF51445">
    <property type="entry name" value="(Trans)glycosidases"/>
    <property type="match status" value="1"/>
</dbReference>
<dbReference type="Gene3D" id="3.20.20.80">
    <property type="entry name" value="Glycosidases"/>
    <property type="match status" value="1"/>
</dbReference>
<evidence type="ECO:0000313" key="2">
    <source>
        <dbReference type="Proteomes" id="UP000799640"/>
    </source>
</evidence>
<dbReference type="PANTHER" id="PTHR31263:SF0">
    <property type="entry name" value="CELLULASE FAMILY PROTEIN (AFU_ORTHOLOGUE AFUA_5G14560)"/>
    <property type="match status" value="1"/>
</dbReference>
<sequence length="402" mass="44743">MRLHLLLLAALASAALPPLPLTTSGRWIHDAAGKRVTYAGTNWPGHQEAMLPEGLAHQSAASIAGHITSLGMNVVRLTYATQMVDEHVARGSDVPAKEGLIKALGRENGTRVWGEIRKRNAGLREQAGRLEVFDLVARELGKAGVVVHLDNHISRATWCCSTKDGNSWFGDTDFDAAKWKRGWSFMANYTRSWTALGSVGLRNELRAPDNNPQLKERSYKWGDWYTHMRAAAGEVHAANPSLIVFLSGFGFDTDLTAVVRDTKVLKKSDFLPNKIALELHNYQNNEKNCGNIRGGLYNHGWNALNESDKGVANVLPVVMSEFGFAQDMKTAGSVYATCLRDYLVQNKAGWMVWVLSGSYYIRSGKQEFDEAWGLLKKDWSGWRSEEVVEKYFRPFVRASLKG</sequence>
<dbReference type="EMBL" id="ML996710">
    <property type="protein sequence ID" value="KAF2395918.1"/>
    <property type="molecule type" value="Genomic_DNA"/>
</dbReference>
<keyword evidence="2" id="KW-1185">Reference proteome</keyword>
<dbReference type="OrthoDB" id="442731at2759"/>
<accession>A0A6G1HIN4</accession>
<dbReference type="InterPro" id="IPR017853">
    <property type="entry name" value="GH"/>
</dbReference>
<organism evidence="1 2">
    <name type="scientific">Trichodelitschia bisporula</name>
    <dbReference type="NCBI Taxonomy" id="703511"/>
    <lineage>
        <taxon>Eukaryota</taxon>
        <taxon>Fungi</taxon>
        <taxon>Dikarya</taxon>
        <taxon>Ascomycota</taxon>
        <taxon>Pezizomycotina</taxon>
        <taxon>Dothideomycetes</taxon>
        <taxon>Dothideomycetes incertae sedis</taxon>
        <taxon>Phaeotrichales</taxon>
        <taxon>Phaeotrichaceae</taxon>
        <taxon>Trichodelitschia</taxon>
    </lineage>
</organism>
<dbReference type="GO" id="GO:0016787">
    <property type="term" value="F:hydrolase activity"/>
    <property type="evidence" value="ECO:0007669"/>
    <property type="project" value="UniProtKB-KW"/>
</dbReference>
<dbReference type="PANTHER" id="PTHR31263">
    <property type="entry name" value="CELLULASE FAMILY PROTEIN (AFU_ORTHOLOGUE AFUA_5G14560)"/>
    <property type="match status" value="1"/>
</dbReference>
<proteinExistence type="predicted"/>
<dbReference type="AlphaFoldDB" id="A0A6G1HIN4"/>
<evidence type="ECO:0000313" key="1">
    <source>
        <dbReference type="EMBL" id="KAF2395918.1"/>
    </source>
</evidence>
<protein>
    <submittedName>
        <fullName evidence="1">Glycoside hydrolase family 5 protein</fullName>
    </submittedName>
</protein>
<reference evidence="1" key="1">
    <citation type="journal article" date="2020" name="Stud. Mycol.">
        <title>101 Dothideomycetes genomes: a test case for predicting lifestyles and emergence of pathogens.</title>
        <authorList>
            <person name="Haridas S."/>
            <person name="Albert R."/>
            <person name="Binder M."/>
            <person name="Bloem J."/>
            <person name="Labutti K."/>
            <person name="Salamov A."/>
            <person name="Andreopoulos B."/>
            <person name="Baker S."/>
            <person name="Barry K."/>
            <person name="Bills G."/>
            <person name="Bluhm B."/>
            <person name="Cannon C."/>
            <person name="Castanera R."/>
            <person name="Culley D."/>
            <person name="Daum C."/>
            <person name="Ezra D."/>
            <person name="Gonzalez J."/>
            <person name="Henrissat B."/>
            <person name="Kuo A."/>
            <person name="Liang C."/>
            <person name="Lipzen A."/>
            <person name="Lutzoni F."/>
            <person name="Magnuson J."/>
            <person name="Mondo S."/>
            <person name="Nolan M."/>
            <person name="Ohm R."/>
            <person name="Pangilinan J."/>
            <person name="Park H.-J."/>
            <person name="Ramirez L."/>
            <person name="Alfaro M."/>
            <person name="Sun H."/>
            <person name="Tritt A."/>
            <person name="Yoshinaga Y."/>
            <person name="Zwiers L.-H."/>
            <person name="Turgeon B."/>
            <person name="Goodwin S."/>
            <person name="Spatafora J."/>
            <person name="Crous P."/>
            <person name="Grigoriev I."/>
        </authorList>
    </citation>
    <scope>NUCLEOTIDE SEQUENCE</scope>
    <source>
        <strain evidence="1">CBS 262.69</strain>
    </source>
</reference>